<gene>
    <name evidence="1" type="ORF">SKAU_G00154340</name>
</gene>
<name>A0A9Q1FH94_SYNKA</name>
<proteinExistence type="predicted"/>
<reference evidence="1" key="1">
    <citation type="journal article" date="2023" name="Science">
        <title>Genome structures resolve the early diversification of teleost fishes.</title>
        <authorList>
            <person name="Parey E."/>
            <person name="Louis A."/>
            <person name="Montfort J."/>
            <person name="Bouchez O."/>
            <person name="Roques C."/>
            <person name="Iampietro C."/>
            <person name="Lluch J."/>
            <person name="Castinel A."/>
            <person name="Donnadieu C."/>
            <person name="Desvignes T."/>
            <person name="Floi Bucao C."/>
            <person name="Jouanno E."/>
            <person name="Wen M."/>
            <person name="Mejri S."/>
            <person name="Dirks R."/>
            <person name="Jansen H."/>
            <person name="Henkel C."/>
            <person name="Chen W.J."/>
            <person name="Zahm M."/>
            <person name="Cabau C."/>
            <person name="Klopp C."/>
            <person name="Thompson A.W."/>
            <person name="Robinson-Rechavi M."/>
            <person name="Braasch I."/>
            <person name="Lecointre G."/>
            <person name="Bobe J."/>
            <person name="Postlethwait J.H."/>
            <person name="Berthelot C."/>
            <person name="Roest Crollius H."/>
            <person name="Guiguen Y."/>
        </authorList>
    </citation>
    <scope>NUCLEOTIDE SEQUENCE</scope>
    <source>
        <strain evidence="1">WJC10195</strain>
    </source>
</reference>
<protein>
    <submittedName>
        <fullName evidence="1">Uncharacterized protein</fullName>
    </submittedName>
</protein>
<dbReference type="EMBL" id="JAINUF010000005">
    <property type="protein sequence ID" value="KAJ8358909.1"/>
    <property type="molecule type" value="Genomic_DNA"/>
</dbReference>
<keyword evidence="2" id="KW-1185">Reference proteome</keyword>
<sequence>MGCAFGRSTALESRRNAACSGPPWQKHRGKTDYRCRLEEARVFVLDAFLLFSAPRRLLASRGSGRYAFRRGDAGARTGRNVFLLPGGNGFPS</sequence>
<organism evidence="1 2">
    <name type="scientific">Synaphobranchus kaupii</name>
    <name type="common">Kaup's arrowtooth eel</name>
    <dbReference type="NCBI Taxonomy" id="118154"/>
    <lineage>
        <taxon>Eukaryota</taxon>
        <taxon>Metazoa</taxon>
        <taxon>Chordata</taxon>
        <taxon>Craniata</taxon>
        <taxon>Vertebrata</taxon>
        <taxon>Euteleostomi</taxon>
        <taxon>Actinopterygii</taxon>
        <taxon>Neopterygii</taxon>
        <taxon>Teleostei</taxon>
        <taxon>Anguilliformes</taxon>
        <taxon>Synaphobranchidae</taxon>
        <taxon>Synaphobranchus</taxon>
    </lineage>
</organism>
<dbReference type="AlphaFoldDB" id="A0A9Q1FH94"/>
<evidence type="ECO:0000313" key="1">
    <source>
        <dbReference type="EMBL" id="KAJ8358909.1"/>
    </source>
</evidence>
<comment type="caution">
    <text evidence="1">The sequence shown here is derived from an EMBL/GenBank/DDBJ whole genome shotgun (WGS) entry which is preliminary data.</text>
</comment>
<evidence type="ECO:0000313" key="2">
    <source>
        <dbReference type="Proteomes" id="UP001152622"/>
    </source>
</evidence>
<dbReference type="Proteomes" id="UP001152622">
    <property type="component" value="Chromosome 5"/>
</dbReference>
<accession>A0A9Q1FH94</accession>